<dbReference type="GeneID" id="19526937"/>
<evidence type="ECO:0000313" key="1">
    <source>
        <dbReference type="EMBL" id="AHV83102.1"/>
    </source>
</evidence>
<name>X4YEC6_9CAUD</name>
<evidence type="ECO:0000313" key="2">
    <source>
        <dbReference type="Proteomes" id="UP000019789"/>
    </source>
</evidence>
<dbReference type="RefSeq" id="YP_009035122.1">
    <property type="nucleotide sequence ID" value="NC_024203.1"/>
</dbReference>
<organism evidence="1 2">
    <name type="scientific">Lactococcus phage P092</name>
    <dbReference type="NCBI Taxonomy" id="1476887"/>
    <lineage>
        <taxon>Viruses</taxon>
        <taxon>Duplodnaviria</taxon>
        <taxon>Heunggongvirae</taxon>
        <taxon>Uroviricota</taxon>
        <taxon>Caudoviricetes</taxon>
        <taxon>Nevevirus</taxon>
        <taxon>Nevevirus P092</taxon>
    </lineage>
</organism>
<keyword evidence="2" id="KW-1185">Reference proteome</keyword>
<accession>X4YEC6</accession>
<dbReference type="Proteomes" id="UP000019789">
    <property type="component" value="Segment"/>
</dbReference>
<proteinExistence type="predicted"/>
<sequence length="219" mass="25666">MPDNSAYHNHETEMAEVNISTYRGNTFNLDPGVEYLCFNRMHPEHDYRVMKITRSTRLCYIMDMFDKIKAYPTDVFSEYNRELLDSDRMRVVINLSNNKYSIMSTDTFRLSYELLPPTYEKFDPRSYNGRKVKVFNPSRLETGEIVVLSRGLDLVNVLATTIEDSPTQYKRTARVLSHKDIYKQFAQGKTIGVSYDSGVITYYREDAMSRFYVIKGEEK</sequence>
<dbReference type="EMBL" id="KJ489011">
    <property type="protein sequence ID" value="AHV83102.1"/>
    <property type="molecule type" value="Genomic_DNA"/>
</dbReference>
<reference evidence="1 2" key="1">
    <citation type="submission" date="2014-02" db="EMBL/GenBank/DDBJ databases">
        <title>Complete genome sequences of four novel Lactococcus lactis phages distantly related to the rare 1706 phage species.</title>
        <authorList>
            <person name="Kot W."/>
            <person name="Neve H."/>
            <person name="Vogensen F.K."/>
            <person name="Heller K.J."/>
            <person name="Hansen L.H."/>
        </authorList>
    </citation>
    <scope>NUCLEOTIDE SEQUENCE [LARGE SCALE GENOMIC DNA]</scope>
</reference>
<gene>
    <name evidence="1" type="ORF">P092_0061</name>
</gene>
<dbReference type="KEGG" id="vg:19526937"/>
<protein>
    <submittedName>
        <fullName evidence="1">Uncharacterized protein</fullName>
    </submittedName>
</protein>